<evidence type="ECO:0000256" key="5">
    <source>
        <dbReference type="SAM" id="SignalP"/>
    </source>
</evidence>
<dbReference type="PANTHER" id="PTHR47737:SF1">
    <property type="entry name" value="GLYCINE BETAINE_PROLINE BETAINE TRANSPORT SYSTEM PERMEASE PROTEIN PROW"/>
    <property type="match status" value="1"/>
</dbReference>
<dbReference type="PANTHER" id="PTHR47737">
    <property type="entry name" value="GLYCINE BETAINE/PROLINE BETAINE TRANSPORT SYSTEM PERMEASE PROTEIN PROW"/>
    <property type="match status" value="1"/>
</dbReference>
<keyword evidence="8" id="KW-1185">Reference proteome</keyword>
<gene>
    <name evidence="7" type="ORF">FPQ13_05890</name>
</gene>
<dbReference type="OrthoDB" id="9787902at2"/>
<feature type="domain" description="ABC-type glycine betaine transport system substrate-binding" evidence="6">
    <location>
        <begin position="206"/>
        <end position="307"/>
    </location>
</feature>
<evidence type="ECO:0000256" key="3">
    <source>
        <dbReference type="ARBA" id="ARBA00022475"/>
    </source>
</evidence>
<dbReference type="GO" id="GO:0031460">
    <property type="term" value="P:glycine betaine transport"/>
    <property type="evidence" value="ECO:0007669"/>
    <property type="project" value="TreeGrafter"/>
</dbReference>
<keyword evidence="3" id="KW-1003">Cell membrane</keyword>
<dbReference type="GO" id="GO:0005275">
    <property type="term" value="F:amine transmembrane transporter activity"/>
    <property type="evidence" value="ECO:0007669"/>
    <property type="project" value="TreeGrafter"/>
</dbReference>
<dbReference type="Gene3D" id="3.40.190.100">
    <property type="entry name" value="Glycine betaine-binding periplasmic protein, domain 2"/>
    <property type="match status" value="1"/>
</dbReference>
<keyword evidence="4" id="KW-0472">Membrane</keyword>
<evidence type="ECO:0000256" key="2">
    <source>
        <dbReference type="ARBA" id="ARBA00022448"/>
    </source>
</evidence>
<dbReference type="GO" id="GO:0015871">
    <property type="term" value="P:choline transport"/>
    <property type="evidence" value="ECO:0007669"/>
    <property type="project" value="TreeGrafter"/>
</dbReference>
<dbReference type="Gene3D" id="3.10.105.10">
    <property type="entry name" value="Dipeptide-binding Protein, Domain 3"/>
    <property type="match status" value="1"/>
</dbReference>
<evidence type="ECO:0000313" key="7">
    <source>
        <dbReference type="EMBL" id="TSJ65837.1"/>
    </source>
</evidence>
<dbReference type="GO" id="GO:0043190">
    <property type="term" value="C:ATP-binding cassette (ABC) transporter complex"/>
    <property type="evidence" value="ECO:0007669"/>
    <property type="project" value="InterPro"/>
</dbReference>
<protein>
    <submittedName>
        <fullName evidence="7">Glycine/betaine ABC transporter</fullName>
    </submittedName>
</protein>
<feature type="domain" description="ABC-type glycine betaine transport system substrate-binding" evidence="6">
    <location>
        <begin position="43"/>
        <end position="187"/>
    </location>
</feature>
<dbReference type="AlphaFoldDB" id="A0A556PN68"/>
<keyword evidence="5" id="KW-0732">Signal</keyword>
<dbReference type="InterPro" id="IPR007210">
    <property type="entry name" value="ABC_Gly_betaine_transp_sub-bd"/>
</dbReference>
<feature type="chain" id="PRO_5038600283" evidence="5">
    <location>
        <begin position="28"/>
        <end position="310"/>
    </location>
</feature>
<comment type="caution">
    <text evidence="7">The sequence shown here is derived from an EMBL/GenBank/DDBJ whole genome shotgun (WGS) entry which is preliminary data.</text>
</comment>
<organism evidence="7 8">
    <name type="scientific">Allobacillus salarius</name>
    <dbReference type="NCBI Taxonomy" id="1955272"/>
    <lineage>
        <taxon>Bacteria</taxon>
        <taxon>Bacillati</taxon>
        <taxon>Bacillota</taxon>
        <taxon>Bacilli</taxon>
        <taxon>Bacillales</taxon>
        <taxon>Bacillaceae</taxon>
        <taxon>Allobacillus</taxon>
    </lineage>
</organism>
<evidence type="ECO:0000259" key="6">
    <source>
        <dbReference type="Pfam" id="PF04069"/>
    </source>
</evidence>
<feature type="signal peptide" evidence="5">
    <location>
        <begin position="1"/>
        <end position="27"/>
    </location>
</feature>
<dbReference type="Proteomes" id="UP000316425">
    <property type="component" value="Unassembled WGS sequence"/>
</dbReference>
<dbReference type="GO" id="GO:0015226">
    <property type="term" value="F:carnitine transmembrane transporter activity"/>
    <property type="evidence" value="ECO:0007669"/>
    <property type="project" value="TreeGrafter"/>
</dbReference>
<evidence type="ECO:0000256" key="1">
    <source>
        <dbReference type="ARBA" id="ARBA00004236"/>
    </source>
</evidence>
<keyword evidence="2" id="KW-0813">Transport</keyword>
<dbReference type="Pfam" id="PF04069">
    <property type="entry name" value="OpuAC"/>
    <property type="match status" value="2"/>
</dbReference>
<evidence type="ECO:0000256" key="4">
    <source>
        <dbReference type="ARBA" id="ARBA00023136"/>
    </source>
</evidence>
<proteinExistence type="predicted"/>
<dbReference type="RefSeq" id="WP_144088402.1">
    <property type="nucleotide sequence ID" value="NZ_VMHE01000007.1"/>
</dbReference>
<name>A0A556PN68_9BACI</name>
<sequence length="310" mass="34858">MFRTKSFNTFNLSVLILIALTLFVAGCQSENSSTEKEEDQEINYSEEVNHTIIGIEPGAGITVTTEKAIDEYESLKGWTLEQSSTTAMTAALDDAIEKEEPIIITGWNPHWIFAKYPNMKYLEDPDNVYGDEEVIKTLARKGLKEDMPNAYKLIDQFQWDIEDMEGIMYETHQTGDELKDVAKRWVEDNPDKVAEWTEGVEKAEGKSIELTSTQWDSELSATYVVAEVLEEYGYDVTVTPVDLAIVYESVANGDADATLAVWMPITTKAFYDKHEGNFDDLGENLTGAKIGLVVPEYMDIDSIEDLEPAK</sequence>
<accession>A0A556PN68</accession>
<evidence type="ECO:0000313" key="8">
    <source>
        <dbReference type="Proteomes" id="UP000316425"/>
    </source>
</evidence>
<comment type="subcellular location">
    <subcellularLocation>
        <location evidence="1">Cell membrane</location>
    </subcellularLocation>
</comment>
<reference evidence="7 8" key="1">
    <citation type="submission" date="2019-07" db="EMBL/GenBank/DDBJ databases">
        <title>Allobacillus sp. nov. SKP isolated from shrimp paste of Euphausiacea.</title>
        <authorList>
            <person name="Kanchanasin P."/>
            <person name="Tanasupawat S."/>
            <person name="Shi W."/>
            <person name="Wu L."/>
            <person name="Ma J."/>
        </authorList>
    </citation>
    <scope>NUCLEOTIDE SEQUENCE [LARGE SCALE GENOMIC DNA]</scope>
    <source>
        <strain evidence="7 8">SKP4-8</strain>
    </source>
</reference>
<dbReference type="PROSITE" id="PS51257">
    <property type="entry name" value="PROKAR_LIPOPROTEIN"/>
    <property type="match status" value="1"/>
</dbReference>
<dbReference type="SUPFAM" id="SSF53850">
    <property type="entry name" value="Periplasmic binding protein-like II"/>
    <property type="match status" value="2"/>
</dbReference>
<dbReference type="EMBL" id="VMHE01000007">
    <property type="protein sequence ID" value="TSJ65837.1"/>
    <property type="molecule type" value="Genomic_DNA"/>
</dbReference>